<dbReference type="Gene3D" id="3.40.50.150">
    <property type="entry name" value="Vaccinia Virus protein VP39"/>
    <property type="match status" value="1"/>
</dbReference>
<feature type="compositionally biased region" description="Basic and acidic residues" evidence="1">
    <location>
        <begin position="1"/>
        <end position="18"/>
    </location>
</feature>
<gene>
    <name evidence="2" type="ORF">JOF33_002021</name>
</gene>
<comment type="caution">
    <text evidence="2">The sequence shown here is derived from an EMBL/GenBank/DDBJ whole genome shotgun (WGS) entry which is preliminary data.</text>
</comment>
<reference evidence="2 3" key="1">
    <citation type="submission" date="2021-03" db="EMBL/GenBank/DDBJ databases">
        <title>Sequencing the genomes of 1000 actinobacteria strains.</title>
        <authorList>
            <person name="Klenk H.-P."/>
        </authorList>
    </citation>
    <scope>NUCLEOTIDE SEQUENCE [LARGE SCALE GENOMIC DNA]</scope>
    <source>
        <strain evidence="2 3">DSM 44506</strain>
    </source>
</reference>
<organism evidence="2 3">
    <name type="scientific">Corynebacterium freneyi</name>
    <dbReference type="NCBI Taxonomy" id="134034"/>
    <lineage>
        <taxon>Bacteria</taxon>
        <taxon>Bacillati</taxon>
        <taxon>Actinomycetota</taxon>
        <taxon>Actinomycetes</taxon>
        <taxon>Mycobacteriales</taxon>
        <taxon>Corynebacteriaceae</taxon>
        <taxon>Corynebacterium</taxon>
    </lineage>
</organism>
<dbReference type="SUPFAM" id="SSF53335">
    <property type="entry name" value="S-adenosyl-L-methionine-dependent methyltransferases"/>
    <property type="match status" value="1"/>
</dbReference>
<protein>
    <recommendedName>
        <fullName evidence="4">DNA methylase</fullName>
    </recommendedName>
</protein>
<evidence type="ECO:0008006" key="4">
    <source>
        <dbReference type="Google" id="ProtNLM"/>
    </source>
</evidence>
<evidence type="ECO:0000313" key="2">
    <source>
        <dbReference type="EMBL" id="MBP2333322.1"/>
    </source>
</evidence>
<dbReference type="EMBL" id="JAGINY010000001">
    <property type="protein sequence ID" value="MBP2333322.1"/>
    <property type="molecule type" value="Genomic_DNA"/>
</dbReference>
<proteinExistence type="predicted"/>
<evidence type="ECO:0000313" key="3">
    <source>
        <dbReference type="Proteomes" id="UP001519305"/>
    </source>
</evidence>
<keyword evidence="3" id="KW-1185">Reference proteome</keyword>
<accession>A0ABS4U9V0</accession>
<dbReference type="RefSeq" id="WP_209653971.1">
    <property type="nucleotide sequence ID" value="NZ_CP047357.1"/>
</dbReference>
<dbReference type="InterPro" id="IPR029063">
    <property type="entry name" value="SAM-dependent_MTases_sf"/>
</dbReference>
<dbReference type="Proteomes" id="UP001519305">
    <property type="component" value="Unassembled WGS sequence"/>
</dbReference>
<name>A0ABS4U9V0_9CORY</name>
<evidence type="ECO:0000256" key="1">
    <source>
        <dbReference type="SAM" id="MobiDB-lite"/>
    </source>
</evidence>
<feature type="region of interest" description="Disordered" evidence="1">
    <location>
        <begin position="1"/>
        <end position="21"/>
    </location>
</feature>
<sequence length="300" mass="33227">MRIAHGTRDENGKWHADNPADYPPMDVHGQLPWSVLDQSAAHWQTRKSWWIDQGVDDLTPRAHAASMINTGRHGKLSGGVSRFDPFLTELLVTWLSRPGDSIYDPCAGGPVRGIVSTYLGRGYLGVDLSATQLDANRRAATRWGLHPTWTHGDGRDQHVPDGSAGMVLSCPPYHNLEKYSDDERDLSAMRWPAFVDAHQAIIHRAADALAEDRFLAWVIGDVRDYKGHLRGLPAIAATHIRAAGLHITNELILIAPPGLRAKTMRIPWTAARTTTRRHQHIIVAVKGDRKAATRRITDAA</sequence>